<proteinExistence type="predicted"/>
<dbReference type="AlphaFoldDB" id="A0A1F7V717"/>
<dbReference type="EMBL" id="MGEQ01000010">
    <property type="protein sequence ID" value="OGL86319.1"/>
    <property type="molecule type" value="Genomic_DNA"/>
</dbReference>
<dbReference type="InterPro" id="IPR016024">
    <property type="entry name" value="ARM-type_fold"/>
</dbReference>
<gene>
    <name evidence="1" type="ORF">A3I41_02040</name>
</gene>
<dbReference type="CDD" id="cd06561">
    <property type="entry name" value="AlkD_like"/>
    <property type="match status" value="1"/>
</dbReference>
<sequence length="245" mass="29159">MPSPLQKIELALCGLAIDDPKYKAFRQKTTKLRVLGIRVPVLQKLVCDGFQFYNKTEKDILHVWNGVWNTSRMHEAMYLPLFYYRNHKHVLGTYEWHVIKKWIDRVENWEHADALAYLYSILLERYPKLILPTLKKWNRSNNPWKQRISIVSLIYYASKNRKAPPVGLVLKMVEPLIPSKDPYVRKAVGWTLRESYKLYPKETFAFLKKHIQELAAVSFSYATERVTKEQKTELKRMRSRQKSKF</sequence>
<dbReference type="Proteomes" id="UP000176593">
    <property type="component" value="Unassembled WGS sequence"/>
</dbReference>
<dbReference type="PANTHER" id="PTHR34070:SF1">
    <property type="entry name" value="DNA ALKYLATION REPAIR PROTEIN"/>
    <property type="match status" value="1"/>
</dbReference>
<evidence type="ECO:0000313" key="2">
    <source>
        <dbReference type="Proteomes" id="UP000176593"/>
    </source>
</evidence>
<organism evidence="1 2">
    <name type="scientific">Candidatus Uhrbacteria bacterium RIFCSPLOWO2_02_FULL_48_18</name>
    <dbReference type="NCBI Taxonomy" id="1802408"/>
    <lineage>
        <taxon>Bacteria</taxon>
        <taxon>Candidatus Uhriibacteriota</taxon>
    </lineage>
</organism>
<reference evidence="1 2" key="1">
    <citation type="journal article" date="2016" name="Nat. Commun.">
        <title>Thousands of microbial genomes shed light on interconnected biogeochemical processes in an aquifer system.</title>
        <authorList>
            <person name="Anantharaman K."/>
            <person name="Brown C.T."/>
            <person name="Hug L.A."/>
            <person name="Sharon I."/>
            <person name="Castelle C.J."/>
            <person name="Probst A.J."/>
            <person name="Thomas B.C."/>
            <person name="Singh A."/>
            <person name="Wilkins M.J."/>
            <person name="Karaoz U."/>
            <person name="Brodie E.L."/>
            <person name="Williams K.H."/>
            <person name="Hubbard S.S."/>
            <person name="Banfield J.F."/>
        </authorList>
    </citation>
    <scope>NUCLEOTIDE SEQUENCE [LARGE SCALE GENOMIC DNA]</scope>
</reference>
<comment type="caution">
    <text evidence="1">The sequence shown here is derived from an EMBL/GenBank/DDBJ whole genome shotgun (WGS) entry which is preliminary data.</text>
</comment>
<dbReference type="InterPro" id="IPR014825">
    <property type="entry name" value="DNA_alkylation"/>
</dbReference>
<name>A0A1F7V717_9BACT</name>
<evidence type="ECO:0000313" key="1">
    <source>
        <dbReference type="EMBL" id="OGL86319.1"/>
    </source>
</evidence>
<accession>A0A1F7V717</accession>
<protein>
    <recommendedName>
        <fullName evidence="3">DNA alkylation repair protein</fullName>
    </recommendedName>
</protein>
<dbReference type="SUPFAM" id="SSF48371">
    <property type="entry name" value="ARM repeat"/>
    <property type="match status" value="1"/>
</dbReference>
<dbReference type="Gene3D" id="1.25.10.90">
    <property type="match status" value="1"/>
</dbReference>
<evidence type="ECO:0008006" key="3">
    <source>
        <dbReference type="Google" id="ProtNLM"/>
    </source>
</evidence>
<dbReference type="PANTHER" id="PTHR34070">
    <property type="entry name" value="ARMADILLO-TYPE FOLD"/>
    <property type="match status" value="1"/>
</dbReference>
<dbReference type="Pfam" id="PF08713">
    <property type="entry name" value="DNA_alkylation"/>
    <property type="match status" value="1"/>
</dbReference>